<dbReference type="Proteomes" id="UP000466586">
    <property type="component" value="Unassembled WGS sequence"/>
</dbReference>
<protein>
    <recommendedName>
        <fullName evidence="3">LptE family protein</fullName>
    </recommendedName>
</protein>
<dbReference type="GO" id="GO:0019867">
    <property type="term" value="C:outer membrane"/>
    <property type="evidence" value="ECO:0007669"/>
    <property type="project" value="InterPro"/>
</dbReference>
<name>A0A7K1Y4T9_9SPHI</name>
<reference evidence="1 2" key="1">
    <citation type="submission" date="2019-11" db="EMBL/GenBank/DDBJ databases">
        <title>Pedobacter sp. HMF7647 Genome sequencing and assembly.</title>
        <authorList>
            <person name="Kang H."/>
            <person name="Kim H."/>
            <person name="Joh K."/>
        </authorList>
    </citation>
    <scope>NUCLEOTIDE SEQUENCE [LARGE SCALE GENOMIC DNA]</scope>
    <source>
        <strain evidence="1 2">HMF7647</strain>
    </source>
</reference>
<dbReference type="GO" id="GO:0043165">
    <property type="term" value="P:Gram-negative-bacterium-type cell outer membrane assembly"/>
    <property type="evidence" value="ECO:0007669"/>
    <property type="project" value="InterPro"/>
</dbReference>
<dbReference type="AlphaFoldDB" id="A0A7K1Y4T9"/>
<keyword evidence="2" id="KW-1185">Reference proteome</keyword>
<accession>A0A7K1Y4T9</accession>
<dbReference type="Gene3D" id="3.30.160.150">
    <property type="entry name" value="Lipoprotein like domain"/>
    <property type="match status" value="1"/>
</dbReference>
<dbReference type="PROSITE" id="PS51257">
    <property type="entry name" value="PROKAR_LIPOPROTEIN"/>
    <property type="match status" value="1"/>
</dbReference>
<organism evidence="1 2">
    <name type="scientific">Hufsiella arboris</name>
    <dbReference type="NCBI Taxonomy" id="2695275"/>
    <lineage>
        <taxon>Bacteria</taxon>
        <taxon>Pseudomonadati</taxon>
        <taxon>Bacteroidota</taxon>
        <taxon>Sphingobacteriia</taxon>
        <taxon>Sphingobacteriales</taxon>
        <taxon>Sphingobacteriaceae</taxon>
        <taxon>Hufsiella</taxon>
    </lineage>
</organism>
<gene>
    <name evidence="1" type="ORF">GS399_00480</name>
</gene>
<evidence type="ECO:0008006" key="3">
    <source>
        <dbReference type="Google" id="ProtNLM"/>
    </source>
</evidence>
<dbReference type="InterPro" id="IPR007485">
    <property type="entry name" value="LPS_assembly_LptE"/>
</dbReference>
<evidence type="ECO:0000313" key="1">
    <source>
        <dbReference type="EMBL" id="MXV49430.1"/>
    </source>
</evidence>
<dbReference type="EMBL" id="WVHT01000001">
    <property type="protein sequence ID" value="MXV49430.1"/>
    <property type="molecule type" value="Genomic_DNA"/>
</dbReference>
<sequence>MTAISKKIYLALLPLLFIAQSCGVYNFTGGSIPENMKTVSIQFFENNAPLVVPNLSQSFTEALKERVRNQSRLSLVRGDADANFEGRITDYNIKPVSITGNSTAAQNRLTITVSVKYTNTLKQEDSFEQTFSRFKDFSLNDGSVQTQEQPLIRAINQMLTEDIFNRAFANW</sequence>
<evidence type="ECO:0000313" key="2">
    <source>
        <dbReference type="Proteomes" id="UP000466586"/>
    </source>
</evidence>
<comment type="caution">
    <text evidence="1">The sequence shown here is derived from an EMBL/GenBank/DDBJ whole genome shotgun (WGS) entry which is preliminary data.</text>
</comment>
<dbReference type="Pfam" id="PF04390">
    <property type="entry name" value="LptE"/>
    <property type="match status" value="1"/>
</dbReference>
<proteinExistence type="predicted"/>
<dbReference type="RefSeq" id="WP_160842543.1">
    <property type="nucleotide sequence ID" value="NZ_WVHT01000001.1"/>
</dbReference>